<feature type="transmembrane region" description="Helical" evidence="5">
    <location>
        <begin position="48"/>
        <end position="70"/>
    </location>
</feature>
<evidence type="ECO:0000256" key="2">
    <source>
        <dbReference type="ARBA" id="ARBA00022692"/>
    </source>
</evidence>
<organism evidence="7 8">
    <name type="scientific">Kaistia dalseonensis</name>
    <dbReference type="NCBI Taxonomy" id="410840"/>
    <lineage>
        <taxon>Bacteria</taxon>
        <taxon>Pseudomonadati</taxon>
        <taxon>Pseudomonadota</taxon>
        <taxon>Alphaproteobacteria</taxon>
        <taxon>Hyphomicrobiales</taxon>
        <taxon>Kaistiaceae</taxon>
        <taxon>Kaistia</taxon>
    </lineage>
</organism>
<keyword evidence="8" id="KW-1185">Reference proteome</keyword>
<dbReference type="Pfam" id="PF13515">
    <property type="entry name" value="FUSC_2"/>
    <property type="match status" value="1"/>
</dbReference>
<dbReference type="Proteomes" id="UP001241603">
    <property type="component" value="Unassembled WGS sequence"/>
</dbReference>
<comment type="subcellular location">
    <subcellularLocation>
        <location evidence="1">Membrane</location>
        <topology evidence="1">Multi-pass membrane protein</topology>
    </subcellularLocation>
</comment>
<evidence type="ECO:0000256" key="5">
    <source>
        <dbReference type="SAM" id="Phobius"/>
    </source>
</evidence>
<gene>
    <name evidence="7" type="ORF">QO014_000442</name>
</gene>
<proteinExistence type="predicted"/>
<evidence type="ECO:0000256" key="4">
    <source>
        <dbReference type="ARBA" id="ARBA00023136"/>
    </source>
</evidence>
<keyword evidence="4 5" id="KW-0472">Membrane</keyword>
<accession>A0ABU0H183</accession>
<protein>
    <submittedName>
        <fullName evidence="7">Membrane protein YccC</fullName>
    </submittedName>
</protein>
<keyword evidence="2 5" id="KW-0812">Transmembrane</keyword>
<name>A0ABU0H183_9HYPH</name>
<feature type="transmembrane region" description="Helical" evidence="5">
    <location>
        <begin position="100"/>
        <end position="121"/>
    </location>
</feature>
<evidence type="ECO:0000256" key="3">
    <source>
        <dbReference type="ARBA" id="ARBA00022989"/>
    </source>
</evidence>
<feature type="transmembrane region" description="Helical" evidence="5">
    <location>
        <begin position="301"/>
        <end position="318"/>
    </location>
</feature>
<dbReference type="Pfam" id="PF04632">
    <property type="entry name" value="FUSC"/>
    <property type="match status" value="1"/>
</dbReference>
<comment type="caution">
    <text evidence="7">The sequence shown here is derived from an EMBL/GenBank/DDBJ whole genome shotgun (WGS) entry which is preliminary data.</text>
</comment>
<feature type="transmembrane region" description="Helical" evidence="5">
    <location>
        <begin position="176"/>
        <end position="209"/>
    </location>
</feature>
<dbReference type="RefSeq" id="WP_266347013.1">
    <property type="nucleotide sequence ID" value="NZ_JAPKNG010000001.1"/>
</dbReference>
<sequence length="340" mass="35633">MSEVDRQALATTIGVVAAIFVALAANLEQPFWAGISALIISNVDRTELFTKGVLRILGTIAGVVSGYFISLVIGGQPLIQAVLLMAVAGGGTYARQRSRYGYVWFYGALTFLLVLVCSMTTPEQLYAFAHYRCYEIIIGVLAATIAGFALGPKAGQLPDGVRAHPSNVTVEAAGRYAFAAAVGALVLVLVWSLFGLPALTQVLASSLVVVDIDPRATRKRGLQRILGCLIGGGAGLVIIGINADVMLWWVTTLSLGIFLSARVHLGPSPNAYVGTQSAVALLVTMVGSGPPDSIAPAFDRLVGIALGVALMSLVVWMLEQRNMPETPSSVPAGEHGTEGR</sequence>
<evidence type="ECO:0000313" key="7">
    <source>
        <dbReference type="EMBL" id="MDQ0436072.1"/>
    </source>
</evidence>
<dbReference type="InterPro" id="IPR049453">
    <property type="entry name" value="Memb_transporter_dom"/>
</dbReference>
<feature type="transmembrane region" description="Helical" evidence="5">
    <location>
        <begin position="133"/>
        <end position="151"/>
    </location>
</feature>
<feature type="transmembrane region" description="Helical" evidence="5">
    <location>
        <begin position="221"/>
        <end position="241"/>
    </location>
</feature>
<feature type="domain" description="Integral membrane bound transporter" evidence="6">
    <location>
        <begin position="189"/>
        <end position="311"/>
    </location>
</feature>
<evidence type="ECO:0000259" key="6">
    <source>
        <dbReference type="Pfam" id="PF13515"/>
    </source>
</evidence>
<evidence type="ECO:0000313" key="8">
    <source>
        <dbReference type="Proteomes" id="UP001241603"/>
    </source>
</evidence>
<keyword evidence="3 5" id="KW-1133">Transmembrane helix</keyword>
<dbReference type="InterPro" id="IPR006726">
    <property type="entry name" value="PHBA_efflux_AaeB/fusaric-R"/>
</dbReference>
<dbReference type="EMBL" id="JAUSVO010000001">
    <property type="protein sequence ID" value="MDQ0436072.1"/>
    <property type="molecule type" value="Genomic_DNA"/>
</dbReference>
<reference evidence="7 8" key="1">
    <citation type="submission" date="2023-07" db="EMBL/GenBank/DDBJ databases">
        <title>Genomic Encyclopedia of Type Strains, Phase IV (KMG-IV): sequencing the most valuable type-strain genomes for metagenomic binning, comparative biology and taxonomic classification.</title>
        <authorList>
            <person name="Goeker M."/>
        </authorList>
    </citation>
    <scope>NUCLEOTIDE SEQUENCE [LARGE SCALE GENOMIC DNA]</scope>
    <source>
        <strain evidence="7 8">B6-8</strain>
    </source>
</reference>
<evidence type="ECO:0000256" key="1">
    <source>
        <dbReference type="ARBA" id="ARBA00004141"/>
    </source>
</evidence>